<protein>
    <submittedName>
        <fullName evidence="1">Uncharacterized protein</fullName>
    </submittedName>
</protein>
<dbReference type="EMBL" id="JZWT02000001">
    <property type="protein sequence ID" value="MFB6489647.1"/>
    <property type="molecule type" value="Genomic_DNA"/>
</dbReference>
<dbReference type="Proteomes" id="UP000033636">
    <property type="component" value="Unassembled WGS sequence"/>
</dbReference>
<gene>
    <name evidence="1" type="ORF">TU35_000090</name>
</gene>
<organism evidence="1 2">
    <name type="scientific">Thermoproteus sp. AZ2</name>
    <dbReference type="NCBI Taxonomy" id="1609232"/>
    <lineage>
        <taxon>Archaea</taxon>
        <taxon>Thermoproteota</taxon>
        <taxon>Thermoprotei</taxon>
        <taxon>Thermoproteales</taxon>
        <taxon>Thermoproteaceae</taxon>
        <taxon>Thermoproteus</taxon>
    </lineage>
</organism>
<accession>A0ACC6UXX3</accession>
<reference evidence="1" key="1">
    <citation type="submission" date="2024-07" db="EMBL/GenBank/DDBJ databases">
        <title>Metagenome and Metagenome-Assembled Genomes of Archaea from a hot spring from the geothermal field of Los Azufres, Mexico.</title>
        <authorList>
            <person name="Marin-Paredes R."/>
            <person name="Martinez-Romero E."/>
            <person name="Servin-Garciduenas L.E."/>
        </authorList>
    </citation>
    <scope>NUCLEOTIDE SEQUENCE</scope>
</reference>
<comment type="caution">
    <text evidence="1">The sequence shown here is derived from an EMBL/GenBank/DDBJ whole genome shotgun (WGS) entry which is preliminary data.</text>
</comment>
<evidence type="ECO:0000313" key="2">
    <source>
        <dbReference type="Proteomes" id="UP000033636"/>
    </source>
</evidence>
<evidence type="ECO:0000313" key="1">
    <source>
        <dbReference type="EMBL" id="MFB6489647.1"/>
    </source>
</evidence>
<proteinExistence type="predicted"/>
<sequence length="79" mass="8689">MGRTRRPGPVKRRFATTGPTAEVEYGGGMPAAVEKRRKAHEAAEEIVAELAGRLGIGVDEAAYILLDAVRNMLGKRWRR</sequence>
<name>A0ACC6UXX3_9CREN</name>